<dbReference type="EMBL" id="DVFO01000013">
    <property type="protein sequence ID" value="HIQ60294.1"/>
    <property type="molecule type" value="Genomic_DNA"/>
</dbReference>
<evidence type="ECO:0000313" key="5">
    <source>
        <dbReference type="EMBL" id="HIQ60294.1"/>
    </source>
</evidence>
<keyword evidence="5" id="KW-0548">Nucleotidyltransferase</keyword>
<dbReference type="AlphaFoldDB" id="A0A9D0YRA6"/>
<reference evidence="5" key="2">
    <citation type="journal article" date="2021" name="PeerJ">
        <title>Extensive microbial diversity within the chicken gut microbiome revealed by metagenomics and culture.</title>
        <authorList>
            <person name="Gilroy R."/>
            <person name="Ravi A."/>
            <person name="Getino M."/>
            <person name="Pursley I."/>
            <person name="Horton D.L."/>
            <person name="Alikhan N.F."/>
            <person name="Baker D."/>
            <person name="Gharbi K."/>
            <person name="Hall N."/>
            <person name="Watson M."/>
            <person name="Adriaenssens E.M."/>
            <person name="Foster-Nyarko E."/>
            <person name="Jarju S."/>
            <person name="Secka A."/>
            <person name="Antonio M."/>
            <person name="Oren A."/>
            <person name="Chaudhuri R.R."/>
            <person name="La Ragione R."/>
            <person name="Hildebrand F."/>
            <person name="Pallen M.J."/>
        </authorList>
    </citation>
    <scope>NUCLEOTIDE SEQUENCE</scope>
    <source>
        <strain evidence="5">ChiGjej2B2-12916</strain>
    </source>
</reference>
<dbReference type="GO" id="GO:0005978">
    <property type="term" value="P:glycogen biosynthetic process"/>
    <property type="evidence" value="ECO:0007669"/>
    <property type="project" value="UniProtKB-KW"/>
</dbReference>
<evidence type="ECO:0000256" key="2">
    <source>
        <dbReference type="ARBA" id="ARBA00023056"/>
    </source>
</evidence>
<dbReference type="Pfam" id="PF24894">
    <property type="entry name" value="Hexapep_GlmU"/>
    <property type="match status" value="1"/>
</dbReference>
<sequence length="372" mass="41018">MKMCGIIFSEMYSDELNAFTHDRNMAAIPYGGRYRLVDFALSNMVNSGITSVGVLAKQHYHSLMTHLGNTQEWDLNRKNGGLQILPPYASESLNQANRGKLDELRNALDFLREDASPYVVMADAHVICNMDFRPVVESHINSGCDITVVATQSKMSNSNTYKSVIQVDGNMRVTSYALDHVPQPGDYCGMSIMVMDRQVLIDTVSEFTARGVYFLERDFIQSRFNTGDLSINIYPFTDPVLRVNDIESYFSSNMALLDEGISNALFRPDRPIYTRVNDEVPSHYGMDCNISGCIIADGCILDGNAEHSVIGRGVRIAKGATVKNCIIMQGSVIGEGASLENVIVDKWATITAGSQLKGLETAPVIIRKGVTV</sequence>
<dbReference type="InterPro" id="IPR011831">
    <property type="entry name" value="ADP-Glc_PPase"/>
</dbReference>
<comment type="similarity">
    <text evidence="1">Belongs to the bacterial/plant glucose-1-phosphate adenylyltransferase family.</text>
</comment>
<dbReference type="InterPro" id="IPR011004">
    <property type="entry name" value="Trimer_LpxA-like_sf"/>
</dbReference>
<evidence type="ECO:0000259" key="4">
    <source>
        <dbReference type="Pfam" id="PF24894"/>
    </source>
</evidence>
<evidence type="ECO:0000313" key="6">
    <source>
        <dbReference type="Proteomes" id="UP000886879"/>
    </source>
</evidence>
<proteinExistence type="inferred from homology"/>
<dbReference type="InterPro" id="IPR056818">
    <property type="entry name" value="GlmU/GlgC-like_hexapep"/>
</dbReference>
<dbReference type="EC" id="2.7.7.27" evidence="5"/>
<feature type="domain" description="Glucose-1-phosphate adenylyltransferase/Bifunctional protein GlmU-like C-terminal hexapeptide" evidence="4">
    <location>
        <begin position="287"/>
        <end position="355"/>
    </location>
</feature>
<organism evidence="5 6">
    <name type="scientific">Candidatus Enterenecus faecium</name>
    <dbReference type="NCBI Taxonomy" id="2840780"/>
    <lineage>
        <taxon>Bacteria</taxon>
        <taxon>Bacillati</taxon>
        <taxon>Bacillota</taxon>
        <taxon>Clostridia</taxon>
        <taxon>Eubacteriales</taxon>
        <taxon>Candidatus Enterenecus</taxon>
    </lineage>
</organism>
<dbReference type="SUPFAM" id="SSF53448">
    <property type="entry name" value="Nucleotide-diphospho-sugar transferases"/>
    <property type="match status" value="1"/>
</dbReference>
<dbReference type="InterPro" id="IPR029044">
    <property type="entry name" value="Nucleotide-diphossugar_trans"/>
</dbReference>
<keyword evidence="5" id="KW-0808">Transferase</keyword>
<feature type="domain" description="Nucleotidyl transferase" evidence="3">
    <location>
        <begin position="18"/>
        <end position="217"/>
    </location>
</feature>
<reference evidence="5" key="1">
    <citation type="submission" date="2020-10" db="EMBL/GenBank/DDBJ databases">
        <authorList>
            <person name="Gilroy R."/>
        </authorList>
    </citation>
    <scope>NUCLEOTIDE SEQUENCE</scope>
    <source>
        <strain evidence="5">ChiGjej2B2-12916</strain>
    </source>
</reference>
<dbReference type="Gene3D" id="3.90.550.10">
    <property type="entry name" value="Spore Coat Polysaccharide Biosynthesis Protein SpsA, Chain A"/>
    <property type="match status" value="1"/>
</dbReference>
<comment type="caution">
    <text evidence="5">The sequence shown here is derived from an EMBL/GenBank/DDBJ whole genome shotgun (WGS) entry which is preliminary data.</text>
</comment>
<evidence type="ECO:0000256" key="1">
    <source>
        <dbReference type="ARBA" id="ARBA00010443"/>
    </source>
</evidence>
<dbReference type="Pfam" id="PF00483">
    <property type="entry name" value="NTP_transferase"/>
    <property type="match status" value="1"/>
</dbReference>
<accession>A0A9D0YRA6</accession>
<name>A0A9D0YRA6_9FIRM</name>
<evidence type="ECO:0000259" key="3">
    <source>
        <dbReference type="Pfam" id="PF00483"/>
    </source>
</evidence>
<dbReference type="PANTHER" id="PTHR43523">
    <property type="entry name" value="GLUCOSE-1-PHOSPHATE ADENYLYLTRANSFERASE-RELATED"/>
    <property type="match status" value="1"/>
</dbReference>
<keyword evidence="2" id="KW-0320">Glycogen biosynthesis</keyword>
<dbReference type="GO" id="GO:0008878">
    <property type="term" value="F:glucose-1-phosphate adenylyltransferase activity"/>
    <property type="evidence" value="ECO:0007669"/>
    <property type="project" value="UniProtKB-EC"/>
</dbReference>
<dbReference type="InterPro" id="IPR011832">
    <property type="entry name" value="GlgDAde_trans"/>
</dbReference>
<gene>
    <name evidence="5" type="primary">glgD</name>
    <name evidence="5" type="ORF">IAD31_01640</name>
</gene>
<dbReference type="Gene3D" id="2.160.10.10">
    <property type="entry name" value="Hexapeptide repeat proteins"/>
    <property type="match status" value="1"/>
</dbReference>
<dbReference type="PANTHER" id="PTHR43523:SF6">
    <property type="entry name" value="GLYCOGEN BIOSYNTHESIS PROTEIN GLGD"/>
    <property type="match status" value="1"/>
</dbReference>
<dbReference type="CDD" id="cd04651">
    <property type="entry name" value="LbH_G1P_AT_C"/>
    <property type="match status" value="1"/>
</dbReference>
<dbReference type="NCBIfam" id="TIGR02092">
    <property type="entry name" value="glgD"/>
    <property type="match status" value="1"/>
</dbReference>
<dbReference type="SUPFAM" id="SSF51161">
    <property type="entry name" value="Trimeric LpxA-like enzymes"/>
    <property type="match status" value="1"/>
</dbReference>
<dbReference type="Proteomes" id="UP000886879">
    <property type="component" value="Unassembled WGS sequence"/>
</dbReference>
<protein>
    <submittedName>
        <fullName evidence="5">Glucose-1-phosphate adenylyltransferase subunit GlgD</fullName>
        <ecNumber evidence="5">2.7.7.27</ecNumber>
    </submittedName>
</protein>
<dbReference type="InterPro" id="IPR005835">
    <property type="entry name" value="NTP_transferase_dom"/>
</dbReference>